<dbReference type="InterPro" id="IPR040131">
    <property type="entry name" value="MnmG_N"/>
</dbReference>
<comment type="subcellular location">
    <subcellularLocation>
        <location evidence="10">Cytoplasm</location>
    </subcellularLocation>
</comment>
<dbReference type="Gene3D" id="3.50.50.60">
    <property type="entry name" value="FAD/NAD(P)-binding domain"/>
    <property type="match status" value="2"/>
</dbReference>
<dbReference type="NCBIfam" id="TIGR00137">
    <property type="entry name" value="gid_trmFO"/>
    <property type="match status" value="1"/>
</dbReference>
<dbReference type="FunFam" id="3.50.50.60:FF:000035">
    <property type="entry name" value="Methylenetetrahydrofolate--tRNA-(uracil-5-)-methyltransferase TrmFO"/>
    <property type="match status" value="1"/>
</dbReference>
<dbReference type="EMBL" id="MCHY01000008">
    <property type="protein sequence ID" value="RKD24190.1"/>
    <property type="molecule type" value="Genomic_DNA"/>
</dbReference>
<evidence type="ECO:0000256" key="3">
    <source>
        <dbReference type="ARBA" id="ARBA00022603"/>
    </source>
</evidence>
<dbReference type="Pfam" id="PF01134">
    <property type="entry name" value="GIDA"/>
    <property type="match status" value="1"/>
</dbReference>
<accession>A0A419SJQ3</accession>
<dbReference type="FunFam" id="3.50.50.60:FF:000040">
    <property type="entry name" value="Methylenetetrahydrofolate--tRNA-(uracil-5-)-methyltransferase TrmFO"/>
    <property type="match status" value="1"/>
</dbReference>
<dbReference type="GO" id="GO:0047151">
    <property type="term" value="F:tRNA (uracil(54)-C5)-methyltransferase activity, 5,10-methylenetetrahydrofolate-dependent"/>
    <property type="evidence" value="ECO:0007669"/>
    <property type="project" value="UniProtKB-UniRule"/>
</dbReference>
<keyword evidence="4 10" id="KW-0285">Flavoprotein</keyword>
<organism evidence="12 13">
    <name type="scientific">Ammoniphilus oxalaticus</name>
    <dbReference type="NCBI Taxonomy" id="66863"/>
    <lineage>
        <taxon>Bacteria</taxon>
        <taxon>Bacillati</taxon>
        <taxon>Bacillota</taxon>
        <taxon>Bacilli</taxon>
        <taxon>Bacillales</taxon>
        <taxon>Paenibacillaceae</taxon>
        <taxon>Aneurinibacillus group</taxon>
        <taxon>Ammoniphilus</taxon>
    </lineage>
</organism>
<dbReference type="NCBIfam" id="NF003739">
    <property type="entry name" value="PRK05335.1"/>
    <property type="match status" value="1"/>
</dbReference>
<evidence type="ECO:0000256" key="5">
    <source>
        <dbReference type="ARBA" id="ARBA00022679"/>
    </source>
</evidence>
<keyword evidence="9 10" id="KW-0520">NAD</keyword>
<keyword evidence="8 10" id="KW-0521">NADP</keyword>
<evidence type="ECO:0000256" key="2">
    <source>
        <dbReference type="ARBA" id="ARBA00022490"/>
    </source>
</evidence>
<comment type="catalytic activity">
    <reaction evidence="10">
        <text>uridine(54) in tRNA + (6R)-5,10-methylene-5,6,7,8-tetrahydrofolate + NADH + H(+) = 5-methyluridine(54) in tRNA + (6S)-5,6,7,8-tetrahydrofolate + NAD(+)</text>
        <dbReference type="Rhea" id="RHEA:16873"/>
        <dbReference type="Rhea" id="RHEA-COMP:10167"/>
        <dbReference type="Rhea" id="RHEA-COMP:10193"/>
        <dbReference type="ChEBI" id="CHEBI:15378"/>
        <dbReference type="ChEBI" id="CHEBI:15636"/>
        <dbReference type="ChEBI" id="CHEBI:57453"/>
        <dbReference type="ChEBI" id="CHEBI:57540"/>
        <dbReference type="ChEBI" id="CHEBI:57945"/>
        <dbReference type="ChEBI" id="CHEBI:65315"/>
        <dbReference type="ChEBI" id="CHEBI:74447"/>
        <dbReference type="EC" id="2.1.1.74"/>
    </reaction>
</comment>
<evidence type="ECO:0000256" key="8">
    <source>
        <dbReference type="ARBA" id="ARBA00022857"/>
    </source>
</evidence>
<proteinExistence type="inferred from homology"/>
<dbReference type="InterPro" id="IPR036188">
    <property type="entry name" value="FAD/NAD-bd_sf"/>
</dbReference>
<keyword evidence="6 10" id="KW-0819">tRNA processing</keyword>
<dbReference type="InterPro" id="IPR020595">
    <property type="entry name" value="MnmG-rel_CS"/>
</dbReference>
<evidence type="ECO:0000256" key="7">
    <source>
        <dbReference type="ARBA" id="ARBA00022827"/>
    </source>
</evidence>
<evidence type="ECO:0000256" key="4">
    <source>
        <dbReference type="ARBA" id="ARBA00022630"/>
    </source>
</evidence>
<comment type="cofactor">
    <cofactor evidence="1 10">
        <name>FAD</name>
        <dbReference type="ChEBI" id="CHEBI:57692"/>
    </cofactor>
</comment>
<feature type="domain" description="MnmG N-terminal" evidence="11">
    <location>
        <begin position="3"/>
        <end position="366"/>
    </location>
</feature>
<keyword evidence="13" id="KW-1185">Reference proteome</keyword>
<dbReference type="GO" id="GO:0030488">
    <property type="term" value="P:tRNA methylation"/>
    <property type="evidence" value="ECO:0007669"/>
    <property type="project" value="TreeGrafter"/>
</dbReference>
<comment type="function">
    <text evidence="10">Catalyzes the folate-dependent formation of 5-methyl-uridine at position 54 (M-5-U54) in all tRNAs.</text>
</comment>
<keyword evidence="5 10" id="KW-0808">Transferase</keyword>
<dbReference type="EC" id="2.1.1.74" evidence="10"/>
<dbReference type="InterPro" id="IPR002218">
    <property type="entry name" value="MnmG-rel"/>
</dbReference>
<dbReference type="PANTHER" id="PTHR11806">
    <property type="entry name" value="GLUCOSE INHIBITED DIVISION PROTEIN A"/>
    <property type="match status" value="1"/>
</dbReference>
<dbReference type="RefSeq" id="WP_120189454.1">
    <property type="nucleotide sequence ID" value="NZ_MCHY01000008.1"/>
</dbReference>
<feature type="binding site" evidence="10">
    <location>
        <begin position="8"/>
        <end position="13"/>
    </location>
    <ligand>
        <name>FAD</name>
        <dbReference type="ChEBI" id="CHEBI:57692"/>
    </ligand>
</feature>
<dbReference type="InterPro" id="IPR004417">
    <property type="entry name" value="TrmFO"/>
</dbReference>
<evidence type="ECO:0000256" key="10">
    <source>
        <dbReference type="HAMAP-Rule" id="MF_01037"/>
    </source>
</evidence>
<keyword evidence="3 10" id="KW-0489">Methyltransferase</keyword>
<comment type="catalytic activity">
    <reaction evidence="10">
        <text>uridine(54) in tRNA + (6R)-5,10-methylene-5,6,7,8-tetrahydrofolate + NADPH + H(+) = 5-methyluridine(54) in tRNA + (6S)-5,6,7,8-tetrahydrofolate + NADP(+)</text>
        <dbReference type="Rhea" id="RHEA:62372"/>
        <dbReference type="Rhea" id="RHEA-COMP:10167"/>
        <dbReference type="Rhea" id="RHEA-COMP:10193"/>
        <dbReference type="ChEBI" id="CHEBI:15378"/>
        <dbReference type="ChEBI" id="CHEBI:15636"/>
        <dbReference type="ChEBI" id="CHEBI:57453"/>
        <dbReference type="ChEBI" id="CHEBI:57783"/>
        <dbReference type="ChEBI" id="CHEBI:58349"/>
        <dbReference type="ChEBI" id="CHEBI:65315"/>
        <dbReference type="ChEBI" id="CHEBI:74447"/>
        <dbReference type="EC" id="2.1.1.74"/>
    </reaction>
</comment>
<dbReference type="OrthoDB" id="9803114at2"/>
<keyword evidence="7 10" id="KW-0274">FAD</keyword>
<dbReference type="GO" id="GO:0002098">
    <property type="term" value="P:tRNA wobble uridine modification"/>
    <property type="evidence" value="ECO:0007669"/>
    <property type="project" value="TreeGrafter"/>
</dbReference>
<evidence type="ECO:0000256" key="1">
    <source>
        <dbReference type="ARBA" id="ARBA00001974"/>
    </source>
</evidence>
<protein>
    <recommendedName>
        <fullName evidence="10">Methylenetetrahydrofolate--tRNA-(uracil-5-)-methyltransferase TrmFO</fullName>
        <ecNumber evidence="10">2.1.1.74</ecNumber>
    </recommendedName>
    <alternativeName>
        <fullName evidence="10">Folate-dependent tRNA (uracil-5-)-methyltransferase</fullName>
    </alternativeName>
    <alternativeName>
        <fullName evidence="10">Folate-dependent tRNA(M-5-U54)-methyltransferase</fullName>
    </alternativeName>
</protein>
<name>A0A419SJQ3_9BACL</name>
<evidence type="ECO:0000259" key="11">
    <source>
        <dbReference type="Pfam" id="PF01134"/>
    </source>
</evidence>
<evidence type="ECO:0000256" key="9">
    <source>
        <dbReference type="ARBA" id="ARBA00023027"/>
    </source>
</evidence>
<dbReference type="PANTHER" id="PTHR11806:SF2">
    <property type="entry name" value="METHYLENETETRAHYDROFOLATE--TRNA-(URACIL-5-)-METHYLTRANSFERASE TRMFO"/>
    <property type="match status" value="1"/>
</dbReference>
<sequence>MEKVTVVGAGLAGSEAAWQIANSGVEVTLYEMRPIKQTPAHHTDQFAELVCSNSLRADSLANAVGILKEEMRHLDSVIIRSADSCSVPAGGALAVDRHEFAAAVTTAVRNHPLITVINEEIDEIPDGICIIATGPLTSPTLSQKLKEMTGEEYFYFYDAAAPIIEKETIDMDKVFRASRYDKGEAAYLNCPMTKEEFDAFYDALITAEVVPLKEFEKELYFEGCMPVEEIARRGPQTLTFGPMKPVGLTDPRTGKQPYAVVQLRQDNSAGTLFNIVGFQTHLKWGDQKRVIQMIPGLEQAEIIRYGVMHRNTFINSPRLLEPTYQYRRKQTLLFAGQMTGVEGYVESAASGLVAGLNAARLAQGQEPLIFPNETALGSLANYITTANPDNFQPMNVNFGLFPPLEKRIRNKQARYEQIANRALETIQNFVVKEDN</sequence>
<dbReference type="AlphaFoldDB" id="A0A419SJQ3"/>
<dbReference type="PROSITE" id="PS01281">
    <property type="entry name" value="GIDA_2"/>
    <property type="match status" value="1"/>
</dbReference>
<dbReference type="HAMAP" id="MF_01037">
    <property type="entry name" value="TrmFO"/>
    <property type="match status" value="1"/>
</dbReference>
<dbReference type="SUPFAM" id="SSF51905">
    <property type="entry name" value="FAD/NAD(P)-binding domain"/>
    <property type="match status" value="1"/>
</dbReference>
<dbReference type="GO" id="GO:0050660">
    <property type="term" value="F:flavin adenine dinucleotide binding"/>
    <property type="evidence" value="ECO:0007669"/>
    <property type="project" value="UniProtKB-UniRule"/>
</dbReference>
<gene>
    <name evidence="10" type="primary">trmFO</name>
    <name evidence="12" type="ORF">BEP19_07230</name>
</gene>
<comment type="caution">
    <text evidence="12">The sequence shown here is derived from an EMBL/GenBank/DDBJ whole genome shotgun (WGS) entry which is preliminary data.</text>
</comment>
<keyword evidence="2 10" id="KW-0963">Cytoplasm</keyword>
<evidence type="ECO:0000313" key="12">
    <source>
        <dbReference type="EMBL" id="RKD24190.1"/>
    </source>
</evidence>
<dbReference type="Proteomes" id="UP000284219">
    <property type="component" value="Unassembled WGS sequence"/>
</dbReference>
<reference evidence="12 13" key="1">
    <citation type="submission" date="2016-08" db="EMBL/GenBank/DDBJ databases">
        <title>Novel Firmicute Genomes.</title>
        <authorList>
            <person name="Poppleton D.I."/>
            <person name="Gribaldo S."/>
        </authorList>
    </citation>
    <scope>NUCLEOTIDE SEQUENCE [LARGE SCALE GENOMIC DNA]</scope>
    <source>
        <strain evidence="12 13">RAOx-1</strain>
    </source>
</reference>
<comment type="similarity">
    <text evidence="10">Belongs to the MnmG family. TrmFO subfamily.</text>
</comment>
<evidence type="ECO:0000313" key="13">
    <source>
        <dbReference type="Proteomes" id="UP000284219"/>
    </source>
</evidence>
<evidence type="ECO:0000256" key="6">
    <source>
        <dbReference type="ARBA" id="ARBA00022694"/>
    </source>
</evidence>
<dbReference type="GO" id="GO:0005829">
    <property type="term" value="C:cytosol"/>
    <property type="evidence" value="ECO:0007669"/>
    <property type="project" value="TreeGrafter"/>
</dbReference>